<name>A0A0W0XTU9_9GAMM</name>
<evidence type="ECO:0000313" key="1">
    <source>
        <dbReference type="EMBL" id="KTD48072.1"/>
    </source>
</evidence>
<dbReference type="STRING" id="45073.Lqui_2114"/>
<dbReference type="Proteomes" id="UP000054618">
    <property type="component" value="Unassembled WGS sequence"/>
</dbReference>
<reference evidence="1 2" key="1">
    <citation type="submission" date="2015-11" db="EMBL/GenBank/DDBJ databases">
        <title>Genomic analysis of 38 Legionella species identifies large and diverse effector repertoires.</title>
        <authorList>
            <person name="Burstein D."/>
            <person name="Amaro F."/>
            <person name="Zusman T."/>
            <person name="Lifshitz Z."/>
            <person name="Cohen O."/>
            <person name="Gilbert J.A."/>
            <person name="Pupko T."/>
            <person name="Shuman H.A."/>
            <person name="Segal G."/>
        </authorList>
    </citation>
    <scope>NUCLEOTIDE SEQUENCE [LARGE SCALE GENOMIC DNA]</scope>
    <source>
        <strain evidence="1 2">CDC#1442-AUS-E</strain>
    </source>
</reference>
<dbReference type="RefSeq" id="WP_133129140.1">
    <property type="nucleotide sequence ID" value="NZ_CAAAIK010000043.1"/>
</dbReference>
<protein>
    <submittedName>
        <fullName evidence="1">Uncharacterized protein</fullName>
    </submittedName>
</protein>
<proteinExistence type="predicted"/>
<comment type="caution">
    <text evidence="1">The sequence shown here is derived from an EMBL/GenBank/DDBJ whole genome shotgun (WGS) entry which is preliminary data.</text>
</comment>
<dbReference type="PATRIC" id="fig|45073.5.peg.2229"/>
<evidence type="ECO:0000313" key="2">
    <source>
        <dbReference type="Proteomes" id="UP000054618"/>
    </source>
</evidence>
<dbReference type="EMBL" id="LNYS01000016">
    <property type="protein sequence ID" value="KTD48072.1"/>
    <property type="molecule type" value="Genomic_DNA"/>
</dbReference>
<accession>A0A0W0XTU9</accession>
<gene>
    <name evidence="1" type="ORF">Lqui_2114</name>
</gene>
<organism evidence="1 2">
    <name type="scientific">Legionella quinlivanii</name>
    <dbReference type="NCBI Taxonomy" id="45073"/>
    <lineage>
        <taxon>Bacteria</taxon>
        <taxon>Pseudomonadati</taxon>
        <taxon>Pseudomonadota</taxon>
        <taxon>Gammaproteobacteria</taxon>
        <taxon>Legionellales</taxon>
        <taxon>Legionellaceae</taxon>
        <taxon>Legionella</taxon>
    </lineage>
</organism>
<sequence length="198" mass="23498">MVNPGFFDKPTFLENGHSDISILETLRSEISDEERNAFIEQVSQLKSFNSKFYQLLYNRWQIIIHRIGLEENKAKELVKATLIHALTDYHLPRSYFTEQDIHQVHLDLDILFTLAKYDRDSQNYKNAYDSIQSILGNKKFEPVEKRLASWLTLLDKITAEQGKAFKALEILLKQYKEHFEKPRKEHEEFLSNEEMKFI</sequence>
<dbReference type="AlphaFoldDB" id="A0A0W0XTU9"/>
<keyword evidence="2" id="KW-1185">Reference proteome</keyword>